<dbReference type="PROSITE" id="PS51779">
    <property type="entry name" value="POTRA"/>
    <property type="match status" value="4"/>
</dbReference>
<evidence type="ECO:0000256" key="9">
    <source>
        <dbReference type="SAM" id="MobiDB-lite"/>
    </source>
</evidence>
<keyword evidence="2" id="KW-1134">Transmembrane beta strand</keyword>
<dbReference type="InterPro" id="IPR023707">
    <property type="entry name" value="OM_assembly_BamA"/>
</dbReference>
<keyword evidence="7" id="KW-0998">Cell outer membrane</keyword>
<comment type="caution">
    <text evidence="12">The sequence shown here is derived from an EMBL/GenBank/DDBJ whole genome shotgun (WGS) entry which is preliminary data.</text>
</comment>
<dbReference type="InterPro" id="IPR000184">
    <property type="entry name" value="Bac_surfAg_D15"/>
</dbReference>
<organism evidence="12 13">
    <name type="scientific">Phocaeicola intestinalis</name>
    <dbReference type="NCBI Taxonomy" id="2762212"/>
    <lineage>
        <taxon>Bacteria</taxon>
        <taxon>Pseudomonadati</taxon>
        <taxon>Bacteroidota</taxon>
        <taxon>Bacteroidia</taxon>
        <taxon>Bacteroidales</taxon>
        <taxon>Bacteroidaceae</taxon>
        <taxon>Phocaeicola</taxon>
    </lineage>
</organism>
<dbReference type="EMBL" id="JACSPP010000001">
    <property type="protein sequence ID" value="MBD8038970.1"/>
    <property type="molecule type" value="Genomic_DNA"/>
</dbReference>
<dbReference type="Pfam" id="PF01103">
    <property type="entry name" value="Omp85"/>
    <property type="match status" value="1"/>
</dbReference>
<proteinExistence type="predicted"/>
<dbReference type="PIRSF" id="PIRSF006076">
    <property type="entry name" value="OM_assembly_OMP85"/>
    <property type="match status" value="1"/>
</dbReference>
<dbReference type="RefSeq" id="WP_087248432.1">
    <property type="nucleotide sequence ID" value="NZ_JACSPP010000001.1"/>
</dbReference>
<evidence type="ECO:0000256" key="6">
    <source>
        <dbReference type="ARBA" id="ARBA00023136"/>
    </source>
</evidence>
<dbReference type="InterPro" id="IPR039910">
    <property type="entry name" value="D15-like"/>
</dbReference>
<evidence type="ECO:0000256" key="8">
    <source>
        <dbReference type="NCBIfam" id="TIGR03303"/>
    </source>
</evidence>
<feature type="domain" description="POTRA" evidence="11">
    <location>
        <begin position="404"/>
        <end position="475"/>
    </location>
</feature>
<keyword evidence="6" id="KW-0472">Membrane</keyword>
<dbReference type="InterPro" id="IPR034746">
    <property type="entry name" value="POTRA"/>
</dbReference>
<comment type="subcellular location">
    <subcellularLocation>
        <location evidence="1">Membrane</location>
    </subcellularLocation>
</comment>
<evidence type="ECO:0000313" key="12">
    <source>
        <dbReference type="EMBL" id="MBD8038970.1"/>
    </source>
</evidence>
<keyword evidence="13" id="KW-1185">Reference proteome</keyword>
<evidence type="ECO:0000256" key="1">
    <source>
        <dbReference type="ARBA" id="ARBA00004370"/>
    </source>
</evidence>
<evidence type="ECO:0000256" key="4">
    <source>
        <dbReference type="ARBA" id="ARBA00022729"/>
    </source>
</evidence>
<keyword evidence="4 10" id="KW-0732">Signal</keyword>
<dbReference type="PANTHER" id="PTHR12815:SF47">
    <property type="entry name" value="TRANSLOCATION AND ASSEMBLY MODULE SUBUNIT TAMA"/>
    <property type="match status" value="1"/>
</dbReference>
<evidence type="ECO:0000256" key="7">
    <source>
        <dbReference type="ARBA" id="ARBA00023237"/>
    </source>
</evidence>
<keyword evidence="5" id="KW-0677">Repeat</keyword>
<protein>
    <recommendedName>
        <fullName evidence="8">Outer membrane protein assembly factor BamA</fullName>
    </recommendedName>
</protein>
<evidence type="ECO:0000256" key="2">
    <source>
        <dbReference type="ARBA" id="ARBA00022452"/>
    </source>
</evidence>
<gene>
    <name evidence="12" type="primary">bamA</name>
    <name evidence="12" type="ORF">H9625_00650</name>
</gene>
<dbReference type="Gene3D" id="2.40.160.50">
    <property type="entry name" value="membrane protein fhac: a member of the omp85/tpsb transporter family"/>
    <property type="match status" value="1"/>
</dbReference>
<feature type="compositionally biased region" description="Polar residues" evidence="9">
    <location>
        <begin position="49"/>
        <end position="58"/>
    </location>
</feature>
<dbReference type="Proteomes" id="UP000620874">
    <property type="component" value="Unassembled WGS sequence"/>
</dbReference>
<feature type="chain" id="PRO_5045675786" description="Outer membrane protein assembly factor BamA" evidence="10">
    <location>
        <begin position="24"/>
        <end position="906"/>
    </location>
</feature>
<keyword evidence="3" id="KW-0812">Transmembrane</keyword>
<feature type="domain" description="POTRA" evidence="11">
    <location>
        <begin position="229"/>
        <end position="317"/>
    </location>
</feature>
<dbReference type="NCBIfam" id="TIGR03303">
    <property type="entry name" value="OM_YaeT"/>
    <property type="match status" value="1"/>
</dbReference>
<evidence type="ECO:0000256" key="10">
    <source>
        <dbReference type="SAM" id="SignalP"/>
    </source>
</evidence>
<reference evidence="12 13" key="1">
    <citation type="submission" date="2020-08" db="EMBL/GenBank/DDBJ databases">
        <title>A Genomic Blueprint of the Chicken Gut Microbiome.</title>
        <authorList>
            <person name="Gilroy R."/>
            <person name="Ravi A."/>
            <person name="Getino M."/>
            <person name="Pursley I."/>
            <person name="Horton D.L."/>
            <person name="Alikhan N.-F."/>
            <person name="Baker D."/>
            <person name="Gharbi K."/>
            <person name="Hall N."/>
            <person name="Watson M."/>
            <person name="Adriaenssens E.M."/>
            <person name="Foster-Nyarko E."/>
            <person name="Jarju S."/>
            <person name="Secka A."/>
            <person name="Antonio M."/>
            <person name="Oren A."/>
            <person name="Chaudhuri R."/>
            <person name="La Ragione R.M."/>
            <person name="Hildebrand F."/>
            <person name="Pallen M.J."/>
        </authorList>
    </citation>
    <scope>NUCLEOTIDE SEQUENCE [LARGE SCALE GENOMIC DNA]</scope>
    <source>
        <strain evidence="12 13">Sa1CVN1</strain>
    </source>
</reference>
<dbReference type="PANTHER" id="PTHR12815">
    <property type="entry name" value="SORTING AND ASSEMBLY MACHINERY SAMM50 PROTEIN FAMILY MEMBER"/>
    <property type="match status" value="1"/>
</dbReference>
<dbReference type="Pfam" id="PF07244">
    <property type="entry name" value="POTRA"/>
    <property type="match status" value="5"/>
</dbReference>
<feature type="domain" description="POTRA" evidence="11">
    <location>
        <begin position="71"/>
        <end position="143"/>
    </location>
</feature>
<feature type="signal peptide" evidence="10">
    <location>
        <begin position="1"/>
        <end position="23"/>
    </location>
</feature>
<feature type="domain" description="POTRA" evidence="11">
    <location>
        <begin position="320"/>
        <end position="401"/>
    </location>
</feature>
<evidence type="ECO:0000256" key="5">
    <source>
        <dbReference type="ARBA" id="ARBA00022737"/>
    </source>
</evidence>
<feature type="region of interest" description="Disordered" evidence="9">
    <location>
        <begin position="28"/>
        <end position="62"/>
    </location>
</feature>
<accession>A0ABR8Y445</accession>
<evidence type="ECO:0000256" key="3">
    <source>
        <dbReference type="ARBA" id="ARBA00022692"/>
    </source>
</evidence>
<sequence length="906" mass="104593">MRYSFFLTLLVLICFSFPAIGHAQENNVQEGQTDEEDGSASLHHDTPQPAEQSETPENQPVILYNGTPKKYEIADIKVEGVKNYEDYVLIGISGLAVGQTITVPGDDITDAVKRYWRHGLFSDVRISADKIEGNKIWIRIELTQRPRIADIHFNGIKKGEREDLQNKLGNMVKGMQITPNMVDRAKIIIKKYFDEKGFKNAEINIIEREAPNDKEQVYVDVNIDKKEKVKVHKITIDGNTVLTDKKLKRVMKKTNEKGKLINLFRTKKFIDERYEEDKQKIIEKYNELGYRDAVIEVDSVSPYDEKTVDVYMKIYEGNKYYLRNITWVGNTVYPSDLLNEQLQMKHGDVYNQKLLDDRLSNDEDAIKNNYYNRGYVFSNIDPVEVNIDGDSIDLEMRVMEGPQASISHVRINGNDRLYENVIRRELRTRPGDLFSKEALERSYREIAQMGHFNPETINPQVQPNYEDGTVDINWGLESKANDQVEFSAGWGQTGIIGKLSLKFTNFSFANLFRKNDNFRGFLPQGDGQTLTISGQTNGQYYQAYSISFLDPWFGGKRPNSLSVSAFYSVQTDISSQYYNSAYMNNYYNYLYGWGYGNYGYYDNYESYYDPDRSIKMFGFSVGWGKRLRWPDDYFTFMAELSYQRFMLKDWSYLYIRLNNGEYMNTGNCNSLSLNLTLSRNSTDNPIFPRRGSEFTASLQITPPYSLFSNKDYSTYGRDNYDEAASMFKWIEYHKWKFKSKTYTALMDIQKCPVIMTRAEFGILGHFNRYKRSPFETFYVGGDGMTGYSYNYASETIALRGYENGSLTPYGSEGYAYIRLGAELRYPLMLENSTSIYALGFVEAGNAWTDVADFNPFKLKRSAGVGVRIFLPMIGMMGIDWAYGFDKINGSTQYSGSQFHFIIGQEF</sequence>
<dbReference type="Gene3D" id="3.10.20.310">
    <property type="entry name" value="membrane protein fhac"/>
    <property type="match status" value="5"/>
</dbReference>
<dbReference type="InterPro" id="IPR010827">
    <property type="entry name" value="BamA/TamA_POTRA"/>
</dbReference>
<name>A0ABR8Y445_9BACT</name>
<evidence type="ECO:0000259" key="11">
    <source>
        <dbReference type="PROSITE" id="PS51779"/>
    </source>
</evidence>
<evidence type="ECO:0000313" key="13">
    <source>
        <dbReference type="Proteomes" id="UP000620874"/>
    </source>
</evidence>